<reference evidence="2" key="2">
    <citation type="submission" date="2017-10" db="EMBL/GenBank/DDBJ databases">
        <title>Ladona fulva Genome sequencing and assembly.</title>
        <authorList>
            <person name="Murali S."/>
            <person name="Richards S."/>
            <person name="Bandaranaike D."/>
            <person name="Bellair M."/>
            <person name="Blankenburg K."/>
            <person name="Chao H."/>
            <person name="Dinh H."/>
            <person name="Doddapaneni H."/>
            <person name="Dugan-Rocha S."/>
            <person name="Elkadiri S."/>
            <person name="Gnanaolivu R."/>
            <person name="Hernandez B."/>
            <person name="Skinner E."/>
            <person name="Javaid M."/>
            <person name="Lee S."/>
            <person name="Li M."/>
            <person name="Ming W."/>
            <person name="Munidasa M."/>
            <person name="Muniz J."/>
            <person name="Nguyen L."/>
            <person name="Hughes D."/>
            <person name="Osuji N."/>
            <person name="Pu L.-L."/>
            <person name="Puazo M."/>
            <person name="Qu C."/>
            <person name="Quiroz J."/>
            <person name="Raj R."/>
            <person name="Weissenberger G."/>
            <person name="Xin Y."/>
            <person name="Zou X."/>
            <person name="Han Y."/>
            <person name="Worley K."/>
            <person name="Muzny D."/>
            <person name="Gibbs R."/>
        </authorList>
    </citation>
    <scope>NUCLEOTIDE SEQUENCE</scope>
    <source>
        <strain evidence="2">Sampled in the wild</strain>
    </source>
</reference>
<dbReference type="Pfam" id="PF04300">
    <property type="entry name" value="FBA"/>
    <property type="match status" value="1"/>
</dbReference>
<dbReference type="GO" id="GO:0031146">
    <property type="term" value="P:SCF-dependent proteasomal ubiquitin-dependent protein catabolic process"/>
    <property type="evidence" value="ECO:0007669"/>
    <property type="project" value="TreeGrafter"/>
</dbReference>
<dbReference type="PROSITE" id="PS51114">
    <property type="entry name" value="FBA"/>
    <property type="match status" value="1"/>
</dbReference>
<dbReference type="PANTHER" id="PTHR12125">
    <property type="entry name" value="F-BOX ONLY PROTEIN 6-LIKE PROTEIN"/>
    <property type="match status" value="1"/>
</dbReference>
<dbReference type="GO" id="GO:0019005">
    <property type="term" value="C:SCF ubiquitin ligase complex"/>
    <property type="evidence" value="ECO:0007669"/>
    <property type="project" value="TreeGrafter"/>
</dbReference>
<organism evidence="2 3">
    <name type="scientific">Ladona fulva</name>
    <name type="common">Scarce chaser dragonfly</name>
    <name type="synonym">Libellula fulva</name>
    <dbReference type="NCBI Taxonomy" id="123851"/>
    <lineage>
        <taxon>Eukaryota</taxon>
        <taxon>Metazoa</taxon>
        <taxon>Ecdysozoa</taxon>
        <taxon>Arthropoda</taxon>
        <taxon>Hexapoda</taxon>
        <taxon>Insecta</taxon>
        <taxon>Pterygota</taxon>
        <taxon>Palaeoptera</taxon>
        <taxon>Odonata</taxon>
        <taxon>Epiprocta</taxon>
        <taxon>Anisoptera</taxon>
        <taxon>Libelluloidea</taxon>
        <taxon>Libellulidae</taxon>
        <taxon>Ladona</taxon>
    </lineage>
</organism>
<dbReference type="InterPro" id="IPR008979">
    <property type="entry name" value="Galactose-bd-like_sf"/>
</dbReference>
<dbReference type="AlphaFoldDB" id="A0A8K0P6S3"/>
<sequence>MNGHKLLYWDKVVNVGNGWEVQETPNGADPLPKTTNGMKILDFGKNSCCFATPGEMCMKEQVVDLMGQGFTAEDLDKQPIIKISEWFASHADFIGDYLLEATLLNEKKENMKSFLFKDDFSDKQLGKWHQVIHIFSNYGTGVRYVKFSHAGQSQLNFPGHLGTKMSGGVVSLQPLIKKKNKFKYH</sequence>
<keyword evidence="3" id="KW-1185">Reference proteome</keyword>
<proteinExistence type="predicted"/>
<dbReference type="GO" id="GO:0005737">
    <property type="term" value="C:cytoplasm"/>
    <property type="evidence" value="ECO:0007669"/>
    <property type="project" value="UniProtKB-ARBA"/>
</dbReference>
<dbReference type="SUPFAM" id="SSF49785">
    <property type="entry name" value="Galactose-binding domain-like"/>
    <property type="match status" value="1"/>
</dbReference>
<accession>A0A8K0P6S3</accession>
<feature type="domain" description="FBA" evidence="1">
    <location>
        <begin position="1"/>
        <end position="174"/>
    </location>
</feature>
<dbReference type="EMBL" id="KZ308885">
    <property type="protein sequence ID" value="KAG8235192.1"/>
    <property type="molecule type" value="Genomic_DNA"/>
</dbReference>
<evidence type="ECO:0000313" key="3">
    <source>
        <dbReference type="Proteomes" id="UP000792457"/>
    </source>
</evidence>
<reference evidence="2" key="1">
    <citation type="submission" date="2013-04" db="EMBL/GenBank/DDBJ databases">
        <authorList>
            <person name="Qu J."/>
            <person name="Murali S.C."/>
            <person name="Bandaranaike D."/>
            <person name="Bellair M."/>
            <person name="Blankenburg K."/>
            <person name="Chao H."/>
            <person name="Dinh H."/>
            <person name="Doddapaneni H."/>
            <person name="Downs B."/>
            <person name="Dugan-Rocha S."/>
            <person name="Elkadiri S."/>
            <person name="Gnanaolivu R.D."/>
            <person name="Hernandez B."/>
            <person name="Javaid M."/>
            <person name="Jayaseelan J.C."/>
            <person name="Lee S."/>
            <person name="Li M."/>
            <person name="Ming W."/>
            <person name="Munidasa M."/>
            <person name="Muniz J."/>
            <person name="Nguyen L."/>
            <person name="Ongeri F."/>
            <person name="Osuji N."/>
            <person name="Pu L.-L."/>
            <person name="Puazo M."/>
            <person name="Qu C."/>
            <person name="Quiroz J."/>
            <person name="Raj R."/>
            <person name="Weissenberger G."/>
            <person name="Xin Y."/>
            <person name="Zou X."/>
            <person name="Han Y."/>
            <person name="Richards S."/>
            <person name="Worley K."/>
            <person name="Muzny D."/>
            <person name="Gibbs R."/>
        </authorList>
    </citation>
    <scope>NUCLEOTIDE SEQUENCE</scope>
    <source>
        <strain evidence="2">Sampled in the wild</strain>
    </source>
</reference>
<dbReference type="InterPro" id="IPR039752">
    <property type="entry name" value="F-box_only"/>
</dbReference>
<dbReference type="InterPro" id="IPR007397">
    <property type="entry name" value="F-box-assoc_dom"/>
</dbReference>
<name>A0A8K0P6S3_LADFU</name>
<dbReference type="Gene3D" id="2.60.120.260">
    <property type="entry name" value="Galactose-binding domain-like"/>
    <property type="match status" value="1"/>
</dbReference>
<dbReference type="OrthoDB" id="1107553at2759"/>
<evidence type="ECO:0000313" key="2">
    <source>
        <dbReference type="EMBL" id="KAG8235192.1"/>
    </source>
</evidence>
<gene>
    <name evidence="2" type="ORF">J437_LFUL014156</name>
</gene>
<dbReference type="GO" id="GO:0061630">
    <property type="term" value="F:ubiquitin protein ligase activity"/>
    <property type="evidence" value="ECO:0007669"/>
    <property type="project" value="TreeGrafter"/>
</dbReference>
<dbReference type="PANTHER" id="PTHR12125:SF5">
    <property type="entry name" value="F-BOX DOMAIN-CONTAINING PROTEIN"/>
    <property type="match status" value="1"/>
</dbReference>
<comment type="caution">
    <text evidence="2">The sequence shown here is derived from an EMBL/GenBank/DDBJ whole genome shotgun (WGS) entry which is preliminary data.</text>
</comment>
<evidence type="ECO:0000259" key="1">
    <source>
        <dbReference type="PROSITE" id="PS51114"/>
    </source>
</evidence>
<dbReference type="Proteomes" id="UP000792457">
    <property type="component" value="Unassembled WGS sequence"/>
</dbReference>
<protein>
    <recommendedName>
        <fullName evidence="1">FBA domain-containing protein</fullName>
    </recommendedName>
</protein>
<dbReference type="SMART" id="SM01198">
    <property type="entry name" value="FBA"/>
    <property type="match status" value="1"/>
</dbReference>
<dbReference type="GO" id="GO:0036503">
    <property type="term" value="P:ERAD pathway"/>
    <property type="evidence" value="ECO:0007669"/>
    <property type="project" value="TreeGrafter"/>
</dbReference>
<dbReference type="GO" id="GO:0006516">
    <property type="term" value="P:glycoprotein catabolic process"/>
    <property type="evidence" value="ECO:0007669"/>
    <property type="project" value="TreeGrafter"/>
</dbReference>
<dbReference type="FunFam" id="2.60.120.260:FF:000012">
    <property type="entry name" value="F-box only protein 2"/>
    <property type="match status" value="1"/>
</dbReference>